<feature type="non-terminal residue" evidence="1">
    <location>
        <position position="1"/>
    </location>
</feature>
<organism evidence="1">
    <name type="scientific">marine sediment metagenome</name>
    <dbReference type="NCBI Taxonomy" id="412755"/>
    <lineage>
        <taxon>unclassified sequences</taxon>
        <taxon>metagenomes</taxon>
        <taxon>ecological metagenomes</taxon>
    </lineage>
</organism>
<dbReference type="AlphaFoldDB" id="X1EB72"/>
<name>X1EB72_9ZZZZ</name>
<proteinExistence type="predicted"/>
<comment type="caution">
    <text evidence="1">The sequence shown here is derived from an EMBL/GenBank/DDBJ whole genome shotgun (WGS) entry which is preliminary data.</text>
</comment>
<accession>X1EB72</accession>
<evidence type="ECO:0000313" key="1">
    <source>
        <dbReference type="EMBL" id="GAH05918.1"/>
    </source>
</evidence>
<feature type="non-terminal residue" evidence="1">
    <location>
        <position position="210"/>
    </location>
</feature>
<reference evidence="1" key="1">
    <citation type="journal article" date="2014" name="Front. Microbiol.">
        <title>High frequency of phylogenetically diverse reductive dehalogenase-homologous genes in deep subseafloor sedimentary metagenomes.</title>
        <authorList>
            <person name="Kawai M."/>
            <person name="Futagami T."/>
            <person name="Toyoda A."/>
            <person name="Takaki Y."/>
            <person name="Nishi S."/>
            <person name="Hori S."/>
            <person name="Arai W."/>
            <person name="Tsubouchi T."/>
            <person name="Morono Y."/>
            <person name="Uchiyama I."/>
            <person name="Ito T."/>
            <person name="Fujiyama A."/>
            <person name="Inagaki F."/>
            <person name="Takami H."/>
        </authorList>
    </citation>
    <scope>NUCLEOTIDE SEQUENCE</scope>
    <source>
        <strain evidence="1">Expedition CK06-06</strain>
    </source>
</reference>
<protein>
    <submittedName>
        <fullName evidence="1">Uncharacterized protein</fullName>
    </submittedName>
</protein>
<sequence length="210" mass="22297">AKKLEVMECLPAPNANLPIRVRFHYVDAAGAPAFQDFTNPPTSTGPEWTVGSGVWPNHNRDQWVNPDGTSNTSIVPFYWENLELNGVPVLTVKVNKLPAFLDALGAAPVSVNNSLAIWANTASSATVKQPAIGPSLSTDMGVVIRDADDLVNYGALTGFTTGFSVVTDHRVYIVGDVNQVAMAAPANSGMPAGVQFFPPVSIFAAEKRFG</sequence>
<gene>
    <name evidence="1" type="ORF">S01H4_58998</name>
</gene>
<dbReference type="EMBL" id="BART01034535">
    <property type="protein sequence ID" value="GAH05918.1"/>
    <property type="molecule type" value="Genomic_DNA"/>
</dbReference>